<name>A0A4Z2HL50_9TELE</name>
<evidence type="ECO:0000313" key="2">
    <source>
        <dbReference type="Proteomes" id="UP000314294"/>
    </source>
</evidence>
<proteinExistence type="predicted"/>
<gene>
    <name evidence="1" type="ORF">EYF80_023781</name>
</gene>
<sequence>MSASLDRSWPIICHQSSDSMEYNWPWSGRQEHQIKQILGNNNRRHRRLTISLLKNSCCTAVCLWFRSKQLTLRGLFRTSRTKLPARKHSRANDT</sequence>
<evidence type="ECO:0000313" key="1">
    <source>
        <dbReference type="EMBL" id="TNN66025.1"/>
    </source>
</evidence>
<organism evidence="1 2">
    <name type="scientific">Liparis tanakae</name>
    <name type="common">Tanaka's snailfish</name>
    <dbReference type="NCBI Taxonomy" id="230148"/>
    <lineage>
        <taxon>Eukaryota</taxon>
        <taxon>Metazoa</taxon>
        <taxon>Chordata</taxon>
        <taxon>Craniata</taxon>
        <taxon>Vertebrata</taxon>
        <taxon>Euteleostomi</taxon>
        <taxon>Actinopterygii</taxon>
        <taxon>Neopterygii</taxon>
        <taxon>Teleostei</taxon>
        <taxon>Neoteleostei</taxon>
        <taxon>Acanthomorphata</taxon>
        <taxon>Eupercaria</taxon>
        <taxon>Perciformes</taxon>
        <taxon>Cottioidei</taxon>
        <taxon>Cottales</taxon>
        <taxon>Liparidae</taxon>
        <taxon>Liparis</taxon>
    </lineage>
</organism>
<comment type="caution">
    <text evidence="1">The sequence shown here is derived from an EMBL/GenBank/DDBJ whole genome shotgun (WGS) entry which is preliminary data.</text>
</comment>
<dbReference type="Proteomes" id="UP000314294">
    <property type="component" value="Unassembled WGS sequence"/>
</dbReference>
<protein>
    <submittedName>
        <fullName evidence="1">Uncharacterized protein</fullName>
    </submittedName>
</protein>
<keyword evidence="2" id="KW-1185">Reference proteome</keyword>
<reference evidence="1 2" key="1">
    <citation type="submission" date="2019-03" db="EMBL/GenBank/DDBJ databases">
        <title>First draft genome of Liparis tanakae, snailfish: a comprehensive survey of snailfish specific genes.</title>
        <authorList>
            <person name="Kim W."/>
            <person name="Song I."/>
            <person name="Jeong J.-H."/>
            <person name="Kim D."/>
            <person name="Kim S."/>
            <person name="Ryu S."/>
            <person name="Song J.Y."/>
            <person name="Lee S.K."/>
        </authorList>
    </citation>
    <scope>NUCLEOTIDE SEQUENCE [LARGE SCALE GENOMIC DNA]</scope>
    <source>
        <tissue evidence="1">Muscle</tissue>
    </source>
</reference>
<accession>A0A4Z2HL50</accession>
<dbReference type="EMBL" id="SRLO01000226">
    <property type="protein sequence ID" value="TNN66025.1"/>
    <property type="molecule type" value="Genomic_DNA"/>
</dbReference>
<dbReference type="AlphaFoldDB" id="A0A4Z2HL50"/>